<evidence type="ECO:0000256" key="5">
    <source>
        <dbReference type="ARBA" id="ARBA00022989"/>
    </source>
</evidence>
<dbReference type="AlphaFoldDB" id="A0A9P9ESI6"/>
<feature type="transmembrane region" description="Helical" evidence="8">
    <location>
        <begin position="405"/>
        <end position="426"/>
    </location>
</feature>
<dbReference type="PANTHER" id="PTHR48022">
    <property type="entry name" value="PLASTIDIC GLUCOSE TRANSPORTER 4"/>
    <property type="match status" value="1"/>
</dbReference>
<protein>
    <submittedName>
        <fullName evidence="10">Lactose permease</fullName>
    </submittedName>
</protein>
<dbReference type="Gene3D" id="1.20.1250.20">
    <property type="entry name" value="MFS general substrate transporter like domains"/>
    <property type="match status" value="1"/>
</dbReference>
<evidence type="ECO:0000256" key="3">
    <source>
        <dbReference type="ARBA" id="ARBA00022448"/>
    </source>
</evidence>
<dbReference type="PROSITE" id="PS50850">
    <property type="entry name" value="MFS"/>
    <property type="match status" value="1"/>
</dbReference>
<feature type="transmembrane region" description="Helical" evidence="8">
    <location>
        <begin position="96"/>
        <end position="117"/>
    </location>
</feature>
<feature type="transmembrane region" description="Helical" evidence="8">
    <location>
        <begin position="470"/>
        <end position="490"/>
    </location>
</feature>
<feature type="domain" description="Major facilitator superfamily (MFS) profile" evidence="9">
    <location>
        <begin position="55"/>
        <end position="493"/>
    </location>
</feature>
<keyword evidence="5 8" id="KW-1133">Transmembrane helix</keyword>
<keyword evidence="6 8" id="KW-0472">Membrane</keyword>
<feature type="transmembrane region" description="Helical" evidence="8">
    <location>
        <begin position="215"/>
        <end position="236"/>
    </location>
</feature>
<dbReference type="OrthoDB" id="6133115at2759"/>
<dbReference type="PANTHER" id="PTHR48022:SF70">
    <property type="entry name" value="MONOSACCHARIDE TRANSPORTER, PUTATIVE (AFU_ORTHOLOGUE AFUA_5G14540)-RELATED"/>
    <property type="match status" value="1"/>
</dbReference>
<dbReference type="NCBIfam" id="TIGR00879">
    <property type="entry name" value="SP"/>
    <property type="match status" value="1"/>
</dbReference>
<feature type="transmembrane region" description="Helical" evidence="8">
    <location>
        <begin position="124"/>
        <end position="142"/>
    </location>
</feature>
<dbReference type="Pfam" id="PF00083">
    <property type="entry name" value="Sugar_tr"/>
    <property type="match status" value="1"/>
</dbReference>
<comment type="subcellular location">
    <subcellularLocation>
        <location evidence="1">Membrane</location>
        <topology evidence="1">Multi-pass membrane protein</topology>
    </subcellularLocation>
</comment>
<keyword evidence="11" id="KW-1185">Reference proteome</keyword>
<comment type="similarity">
    <text evidence="2 7">Belongs to the major facilitator superfamily. Sugar transporter (TC 2.A.1.1) family.</text>
</comment>
<evidence type="ECO:0000256" key="2">
    <source>
        <dbReference type="ARBA" id="ARBA00010992"/>
    </source>
</evidence>
<dbReference type="EMBL" id="JAGMUU010000011">
    <property type="protein sequence ID" value="KAH7142665.1"/>
    <property type="molecule type" value="Genomic_DNA"/>
</dbReference>
<evidence type="ECO:0000256" key="1">
    <source>
        <dbReference type="ARBA" id="ARBA00004141"/>
    </source>
</evidence>
<comment type="caution">
    <text evidence="10">The sequence shown here is derived from an EMBL/GenBank/DDBJ whole genome shotgun (WGS) entry which is preliminary data.</text>
</comment>
<name>A0A9P9ESI6_9HYPO</name>
<keyword evidence="4 8" id="KW-0812">Transmembrane</keyword>
<dbReference type="FunFam" id="1.20.1250.20:FF:000134">
    <property type="entry name" value="MFS sugar transporter protein"/>
    <property type="match status" value="1"/>
</dbReference>
<sequence length="535" mass="59202">MARSSMEAKNSSDAKAGVGHVHTIMAAPASAALDAITETHKPSLWSHGMMKLWPVCICCYMIASINGFDGSLMGAINAMTEYQKSFGLDGAGSSTGLIFIIYNLGQIASLPFCSLIADRWGRRWGIFIGCCVVLIGTAVQTASQNRAMFMIGRFVLGAGAAISQACGPVYIVEIVHPSYRGVQGGLYNTFWHVGNILAGWTTYGTNLHLDSSWAWRLPTLMQCVLPSIVGSLVFLFPESPRFLIAQDRYEEATAIIAKYHGDGDASHPIVDFQVDEIREQLELNRDPNPWWDLRELFNTRQARYRTAMVILVAFFGQWSGNNVVSYFMPMMLSQAGITNPDTQLLLNALSGVFNFIAAVIGATLADRLGRRKMFLYGLTGALISYILMTAFTARSYDNPDLSYGVIVFIYLFGISFNGGWTSLMMLYPVECLENRTRAKGAAMKYIFLNIATMVNTYGVAVGIKEIGWKLYLVFIIWIAIEIVVIFFFFVETAGKTLEELSVVFEAKNPVKKSLEKIELIVDDRGNAWEKGGELD</sequence>
<feature type="transmembrane region" description="Helical" evidence="8">
    <location>
        <begin position="374"/>
        <end position="393"/>
    </location>
</feature>
<evidence type="ECO:0000256" key="6">
    <source>
        <dbReference type="ARBA" id="ARBA00023136"/>
    </source>
</evidence>
<evidence type="ECO:0000256" key="7">
    <source>
        <dbReference type="RuleBase" id="RU003346"/>
    </source>
</evidence>
<evidence type="ECO:0000256" key="4">
    <source>
        <dbReference type="ARBA" id="ARBA00022692"/>
    </source>
</evidence>
<feature type="transmembrane region" description="Helical" evidence="8">
    <location>
        <begin position="184"/>
        <end position="203"/>
    </location>
</feature>
<feature type="transmembrane region" description="Helical" evidence="8">
    <location>
        <begin position="52"/>
        <end position="76"/>
    </location>
</feature>
<dbReference type="GO" id="GO:0005351">
    <property type="term" value="F:carbohydrate:proton symporter activity"/>
    <property type="evidence" value="ECO:0007669"/>
    <property type="project" value="TreeGrafter"/>
</dbReference>
<keyword evidence="3 7" id="KW-0813">Transport</keyword>
<dbReference type="SUPFAM" id="SSF103473">
    <property type="entry name" value="MFS general substrate transporter"/>
    <property type="match status" value="1"/>
</dbReference>
<evidence type="ECO:0000313" key="11">
    <source>
        <dbReference type="Proteomes" id="UP000717696"/>
    </source>
</evidence>
<proteinExistence type="inferred from homology"/>
<accession>A0A9P9ESI6</accession>
<dbReference type="GO" id="GO:0016020">
    <property type="term" value="C:membrane"/>
    <property type="evidence" value="ECO:0007669"/>
    <property type="project" value="UniProtKB-SubCell"/>
</dbReference>
<dbReference type="InterPro" id="IPR020846">
    <property type="entry name" value="MFS_dom"/>
</dbReference>
<feature type="transmembrane region" description="Helical" evidence="8">
    <location>
        <begin position="148"/>
        <end position="172"/>
    </location>
</feature>
<evidence type="ECO:0000313" key="10">
    <source>
        <dbReference type="EMBL" id="KAH7142665.1"/>
    </source>
</evidence>
<feature type="transmembrane region" description="Helical" evidence="8">
    <location>
        <begin position="304"/>
        <end position="324"/>
    </location>
</feature>
<dbReference type="PROSITE" id="PS00216">
    <property type="entry name" value="SUGAR_TRANSPORT_1"/>
    <property type="match status" value="1"/>
</dbReference>
<dbReference type="Proteomes" id="UP000717696">
    <property type="component" value="Unassembled WGS sequence"/>
</dbReference>
<dbReference type="InterPro" id="IPR005828">
    <property type="entry name" value="MFS_sugar_transport-like"/>
</dbReference>
<organism evidence="10 11">
    <name type="scientific">Dactylonectria estremocensis</name>
    <dbReference type="NCBI Taxonomy" id="1079267"/>
    <lineage>
        <taxon>Eukaryota</taxon>
        <taxon>Fungi</taxon>
        <taxon>Dikarya</taxon>
        <taxon>Ascomycota</taxon>
        <taxon>Pezizomycotina</taxon>
        <taxon>Sordariomycetes</taxon>
        <taxon>Hypocreomycetidae</taxon>
        <taxon>Hypocreales</taxon>
        <taxon>Nectriaceae</taxon>
        <taxon>Dactylonectria</taxon>
    </lineage>
</organism>
<dbReference type="InterPro" id="IPR003663">
    <property type="entry name" value="Sugar/inositol_transpt"/>
</dbReference>
<evidence type="ECO:0000259" key="9">
    <source>
        <dbReference type="PROSITE" id="PS50850"/>
    </source>
</evidence>
<dbReference type="InterPro" id="IPR050360">
    <property type="entry name" value="MFS_Sugar_Transporters"/>
</dbReference>
<gene>
    <name evidence="10" type="ORF">B0J13DRAFT_636226</name>
</gene>
<feature type="transmembrane region" description="Helical" evidence="8">
    <location>
        <begin position="344"/>
        <end position="365"/>
    </location>
</feature>
<reference evidence="10" key="1">
    <citation type="journal article" date="2021" name="Nat. Commun.">
        <title>Genetic determinants of endophytism in the Arabidopsis root mycobiome.</title>
        <authorList>
            <person name="Mesny F."/>
            <person name="Miyauchi S."/>
            <person name="Thiergart T."/>
            <person name="Pickel B."/>
            <person name="Atanasova L."/>
            <person name="Karlsson M."/>
            <person name="Huettel B."/>
            <person name="Barry K.W."/>
            <person name="Haridas S."/>
            <person name="Chen C."/>
            <person name="Bauer D."/>
            <person name="Andreopoulos W."/>
            <person name="Pangilinan J."/>
            <person name="LaButti K."/>
            <person name="Riley R."/>
            <person name="Lipzen A."/>
            <person name="Clum A."/>
            <person name="Drula E."/>
            <person name="Henrissat B."/>
            <person name="Kohler A."/>
            <person name="Grigoriev I.V."/>
            <person name="Martin F.M."/>
            <person name="Hacquard S."/>
        </authorList>
    </citation>
    <scope>NUCLEOTIDE SEQUENCE</scope>
    <source>
        <strain evidence="10">MPI-CAGE-AT-0021</strain>
    </source>
</reference>
<dbReference type="InterPro" id="IPR036259">
    <property type="entry name" value="MFS_trans_sf"/>
</dbReference>
<feature type="transmembrane region" description="Helical" evidence="8">
    <location>
        <begin position="446"/>
        <end position="464"/>
    </location>
</feature>
<evidence type="ECO:0000256" key="8">
    <source>
        <dbReference type="SAM" id="Phobius"/>
    </source>
</evidence>
<dbReference type="InterPro" id="IPR005829">
    <property type="entry name" value="Sugar_transporter_CS"/>
</dbReference>